<name>A0A2V2ZKS8_9BACI</name>
<evidence type="ECO:0000313" key="5">
    <source>
        <dbReference type="EMBL" id="PWW20264.1"/>
    </source>
</evidence>
<evidence type="ECO:0000259" key="4">
    <source>
        <dbReference type="PROSITE" id="PS50977"/>
    </source>
</evidence>
<dbReference type="Pfam" id="PF00440">
    <property type="entry name" value="TetR_N"/>
    <property type="match status" value="1"/>
</dbReference>
<feature type="DNA-binding region" description="H-T-H motif" evidence="3">
    <location>
        <begin position="22"/>
        <end position="41"/>
    </location>
</feature>
<dbReference type="PROSITE" id="PS50977">
    <property type="entry name" value="HTH_TETR_2"/>
    <property type="match status" value="1"/>
</dbReference>
<evidence type="ECO:0000313" key="6">
    <source>
        <dbReference type="Proteomes" id="UP000247150"/>
    </source>
</evidence>
<keyword evidence="2 3" id="KW-0238">DNA-binding</keyword>
<feature type="domain" description="HTH tetR-type" evidence="4">
    <location>
        <begin position="1"/>
        <end position="59"/>
    </location>
</feature>
<reference evidence="5 6" key="1">
    <citation type="submission" date="2018-05" db="EMBL/GenBank/DDBJ databases">
        <title>Freshwater and sediment microbial communities from various areas in North America, analyzing microbe dynamics in response to fracking.</title>
        <authorList>
            <person name="Lamendella R."/>
        </authorList>
    </citation>
    <scope>NUCLEOTIDE SEQUENCE [LARGE SCALE GENOMIC DNA]</scope>
    <source>
        <strain evidence="5 6">15_TX</strain>
    </source>
</reference>
<dbReference type="Gene3D" id="1.10.357.10">
    <property type="entry name" value="Tetracycline Repressor, domain 2"/>
    <property type="match status" value="1"/>
</dbReference>
<proteinExistence type="predicted"/>
<dbReference type="AlphaFoldDB" id="A0A2V2ZKS8"/>
<dbReference type="PRINTS" id="PR00455">
    <property type="entry name" value="HTHTETR"/>
</dbReference>
<evidence type="ECO:0000256" key="1">
    <source>
        <dbReference type="ARBA" id="ARBA00022491"/>
    </source>
</evidence>
<dbReference type="InterPro" id="IPR001647">
    <property type="entry name" value="HTH_TetR"/>
</dbReference>
<organism evidence="5 6">
    <name type="scientific">Cytobacillus oceanisediminis</name>
    <dbReference type="NCBI Taxonomy" id="665099"/>
    <lineage>
        <taxon>Bacteria</taxon>
        <taxon>Bacillati</taxon>
        <taxon>Bacillota</taxon>
        <taxon>Bacilli</taxon>
        <taxon>Bacillales</taxon>
        <taxon>Bacillaceae</taxon>
        <taxon>Cytobacillus</taxon>
    </lineage>
</organism>
<gene>
    <name evidence="5" type="ORF">DFO73_11679</name>
</gene>
<dbReference type="OrthoDB" id="509229at2"/>
<comment type="caution">
    <text evidence="5">The sequence shown here is derived from an EMBL/GenBank/DDBJ whole genome shotgun (WGS) entry which is preliminary data.</text>
</comment>
<dbReference type="Proteomes" id="UP000247150">
    <property type="component" value="Unassembled WGS sequence"/>
</dbReference>
<evidence type="ECO:0000256" key="3">
    <source>
        <dbReference type="PROSITE-ProRule" id="PRU00335"/>
    </source>
</evidence>
<dbReference type="Gene3D" id="1.10.10.60">
    <property type="entry name" value="Homeodomain-like"/>
    <property type="match status" value="1"/>
</dbReference>
<dbReference type="PANTHER" id="PTHR43479:SF11">
    <property type="entry name" value="ACREF_ENVCD OPERON REPRESSOR-RELATED"/>
    <property type="match status" value="1"/>
</dbReference>
<dbReference type="PANTHER" id="PTHR43479">
    <property type="entry name" value="ACREF/ENVCD OPERON REPRESSOR-RELATED"/>
    <property type="match status" value="1"/>
</dbReference>
<dbReference type="SUPFAM" id="SSF46689">
    <property type="entry name" value="Homeodomain-like"/>
    <property type="match status" value="1"/>
</dbReference>
<dbReference type="EMBL" id="QGTW01000016">
    <property type="protein sequence ID" value="PWW20264.1"/>
    <property type="molecule type" value="Genomic_DNA"/>
</dbReference>
<keyword evidence="1" id="KW-0678">Repressor</keyword>
<dbReference type="InterPro" id="IPR009057">
    <property type="entry name" value="Homeodomain-like_sf"/>
</dbReference>
<accession>A0A2V2ZKS8</accession>
<protein>
    <submittedName>
        <fullName evidence="5">TetR family transcriptional regulator</fullName>
    </submittedName>
</protein>
<dbReference type="InterPro" id="IPR050624">
    <property type="entry name" value="HTH-type_Tx_Regulator"/>
</dbReference>
<dbReference type="GO" id="GO:0003677">
    <property type="term" value="F:DNA binding"/>
    <property type="evidence" value="ECO:0007669"/>
    <property type="project" value="UniProtKB-UniRule"/>
</dbReference>
<evidence type="ECO:0000256" key="2">
    <source>
        <dbReference type="ARBA" id="ARBA00023125"/>
    </source>
</evidence>
<sequence>MKQKLIEAALVQYSLHGYDGATMRKIANEVGIKPASIYFFYKNKNELFIAAFQQLLESHFTKMKDIINDNRDKHVSEIFTALLHGIVDHHKGDKEGTNAYISLVTSPIPEIHTFLTKHMLHFNTWLSQSLEQALKASYPSISESDIDRTVKKYVLIGNGVFWGINLYEGENFNEQVELGIELLKSILVQLDEQYSEGS</sequence>
<dbReference type="RefSeq" id="WP_110067156.1">
    <property type="nucleotide sequence ID" value="NZ_QGTW01000016.1"/>
</dbReference>